<accession>I3ZK01</accession>
<name>I3ZK01_TERRK</name>
<dbReference type="HOGENOM" id="CLU_1427370_0_0_0"/>
<proteinExistence type="predicted"/>
<gene>
    <name evidence="1" type="ordered locus">Terro_3352</name>
</gene>
<sequence length="193" mass="22097">MTTAMQEAPAETQLHPEVPRPLPEAEAIYRRWLAHLNAEFTRYNSCTRRSEIVRDELHSLLLGRPHGGRMNAALISELPLAVLAESLDPRNVTLPAEMEVDLDREKFNTIKPLLWFWRGFDRTVLGANLWLGLRFRAMLGAHIFAGLGKNVRFYRDVNFERGYTLTFADNTIVRPGACIDDRQPRIISGTLER</sequence>
<dbReference type="KEGG" id="trs:Terro_3352"/>
<organism evidence="1 2">
    <name type="scientific">Terriglobus roseus (strain DSM 18391 / NRRL B-41598 / KBS 63)</name>
    <dbReference type="NCBI Taxonomy" id="926566"/>
    <lineage>
        <taxon>Bacteria</taxon>
        <taxon>Pseudomonadati</taxon>
        <taxon>Acidobacteriota</taxon>
        <taxon>Terriglobia</taxon>
        <taxon>Terriglobales</taxon>
        <taxon>Acidobacteriaceae</taxon>
        <taxon>Terriglobus</taxon>
    </lineage>
</organism>
<dbReference type="EMBL" id="CP003379">
    <property type="protein sequence ID" value="AFL89569.1"/>
    <property type="molecule type" value="Genomic_DNA"/>
</dbReference>
<reference evidence="1 2" key="1">
    <citation type="submission" date="2012-06" db="EMBL/GenBank/DDBJ databases">
        <title>Complete genome of Terriglobus roseus DSM 18391.</title>
        <authorList>
            <consortium name="US DOE Joint Genome Institute (JGI-PGF)"/>
            <person name="Lucas S."/>
            <person name="Copeland A."/>
            <person name="Lapidus A."/>
            <person name="Glavina del Rio T."/>
            <person name="Dalin E."/>
            <person name="Tice H."/>
            <person name="Bruce D."/>
            <person name="Goodwin L."/>
            <person name="Pitluck S."/>
            <person name="Peters L."/>
            <person name="Mikhailova N."/>
            <person name="Munk A.C.C."/>
            <person name="Kyrpides N."/>
            <person name="Mavromatis K."/>
            <person name="Ivanova N."/>
            <person name="Brettin T."/>
            <person name="Detter J.C."/>
            <person name="Han C."/>
            <person name="Larimer F."/>
            <person name="Land M."/>
            <person name="Hauser L."/>
            <person name="Markowitz V."/>
            <person name="Cheng J.-F."/>
            <person name="Hugenholtz P."/>
            <person name="Woyke T."/>
            <person name="Wu D."/>
            <person name="Brambilla E."/>
            <person name="Klenk H.-P."/>
            <person name="Eisen J.A."/>
        </authorList>
    </citation>
    <scope>NUCLEOTIDE SEQUENCE [LARGE SCALE GENOMIC DNA]</scope>
    <source>
        <strain evidence="2">DSM 18391 / NRRL B-41598 / KBS 63</strain>
    </source>
</reference>
<dbReference type="eggNOG" id="COG0110">
    <property type="taxonomic scope" value="Bacteria"/>
</dbReference>
<dbReference type="STRING" id="926566.Terro_3352"/>
<evidence type="ECO:0000313" key="2">
    <source>
        <dbReference type="Proteomes" id="UP000006056"/>
    </source>
</evidence>
<evidence type="ECO:0000313" key="1">
    <source>
        <dbReference type="EMBL" id="AFL89569.1"/>
    </source>
</evidence>
<keyword evidence="2" id="KW-1185">Reference proteome</keyword>
<dbReference type="Proteomes" id="UP000006056">
    <property type="component" value="Chromosome"/>
</dbReference>
<protein>
    <submittedName>
        <fullName evidence="1">Uncharacterized protein</fullName>
    </submittedName>
</protein>
<dbReference type="RefSeq" id="WP_014786830.1">
    <property type="nucleotide sequence ID" value="NC_018014.1"/>
</dbReference>
<dbReference type="AlphaFoldDB" id="I3ZK01"/>